<sequence>MLYRFGAKLRQAIDSNYCGEVLMAQADLLVDLLKSASNGDQLAFRKVAETLVQEEKAKGHRILADRLAKSLRPEPFATDRRSVPGQNNSNGQHRDLIYEITPERTLDSLILPNDIRNQIDEVAEEQHRAELLHAYNLHARNRLLFAGPPGNGKTVLAEALAFALMVPLVVVRYETLIGSYLGETSSRLRHLLDYARTQRCVLFFDEFETLGKERGDTRETGEIKRVVSSLLLQIDALPDYVVLVAASNHPELLDRAVWRRFQVRIELPMPSRQQLTRHIESIGDRCKTHFGYAPETLAEHLQGHNFAEVEEFCLGVARRAILDQKTDNAKDITSLKLKQWRDRLRPVSDTQKKEKG</sequence>
<proteinExistence type="inferred from homology"/>
<evidence type="ECO:0000256" key="3">
    <source>
        <dbReference type="ARBA" id="ARBA00022840"/>
    </source>
</evidence>
<evidence type="ECO:0000256" key="1">
    <source>
        <dbReference type="ARBA" id="ARBA00006914"/>
    </source>
</evidence>
<protein>
    <submittedName>
        <fullName evidence="7">ATPase family associated with various cellular activities (AAA)</fullName>
    </submittedName>
</protein>
<dbReference type="InterPro" id="IPR050221">
    <property type="entry name" value="26S_Proteasome_ATPase"/>
</dbReference>
<evidence type="ECO:0000256" key="5">
    <source>
        <dbReference type="SAM" id="MobiDB-lite"/>
    </source>
</evidence>
<dbReference type="GO" id="GO:0005524">
    <property type="term" value="F:ATP binding"/>
    <property type="evidence" value="ECO:0007669"/>
    <property type="project" value="UniProtKB-KW"/>
</dbReference>
<dbReference type="InterPro" id="IPR003959">
    <property type="entry name" value="ATPase_AAA_core"/>
</dbReference>
<comment type="similarity">
    <text evidence="1 4">Belongs to the AAA ATPase family.</text>
</comment>
<dbReference type="PROSITE" id="PS00674">
    <property type="entry name" value="AAA"/>
    <property type="match status" value="1"/>
</dbReference>
<evidence type="ECO:0000259" key="6">
    <source>
        <dbReference type="SMART" id="SM00382"/>
    </source>
</evidence>
<dbReference type="SUPFAM" id="SSF52540">
    <property type="entry name" value="P-loop containing nucleoside triphosphate hydrolases"/>
    <property type="match status" value="1"/>
</dbReference>
<dbReference type="EMBL" id="CAADFZ010000120">
    <property type="protein sequence ID" value="VFK66979.1"/>
    <property type="molecule type" value="Genomic_DNA"/>
</dbReference>
<dbReference type="InterPro" id="IPR027417">
    <property type="entry name" value="P-loop_NTPase"/>
</dbReference>
<accession>A0A451ALR7</accession>
<name>A0A451ALR7_9GAMM</name>
<feature type="domain" description="AAA+ ATPase" evidence="6">
    <location>
        <begin position="139"/>
        <end position="271"/>
    </location>
</feature>
<feature type="region of interest" description="Disordered" evidence="5">
    <location>
        <begin position="74"/>
        <end position="94"/>
    </location>
</feature>
<evidence type="ECO:0000256" key="4">
    <source>
        <dbReference type="RuleBase" id="RU003651"/>
    </source>
</evidence>
<gene>
    <name evidence="7" type="ORF">BECKUNK1418G_GA0071005_11209</name>
</gene>
<dbReference type="CDD" id="cd19481">
    <property type="entry name" value="RecA-like_protease"/>
    <property type="match status" value="1"/>
</dbReference>
<dbReference type="SMART" id="SM00382">
    <property type="entry name" value="AAA"/>
    <property type="match status" value="1"/>
</dbReference>
<dbReference type="PANTHER" id="PTHR23073">
    <property type="entry name" value="26S PROTEASOME REGULATORY SUBUNIT"/>
    <property type="match status" value="1"/>
</dbReference>
<dbReference type="InterPro" id="IPR003593">
    <property type="entry name" value="AAA+_ATPase"/>
</dbReference>
<dbReference type="Gene3D" id="3.40.50.300">
    <property type="entry name" value="P-loop containing nucleotide triphosphate hydrolases"/>
    <property type="match status" value="1"/>
</dbReference>
<evidence type="ECO:0000313" key="7">
    <source>
        <dbReference type="EMBL" id="VFK66979.1"/>
    </source>
</evidence>
<dbReference type="AlphaFoldDB" id="A0A451ALR7"/>
<organism evidence="7">
    <name type="scientific">Candidatus Kentrum sp. UNK</name>
    <dbReference type="NCBI Taxonomy" id="2126344"/>
    <lineage>
        <taxon>Bacteria</taxon>
        <taxon>Pseudomonadati</taxon>
        <taxon>Pseudomonadota</taxon>
        <taxon>Gammaproteobacteria</taxon>
        <taxon>Candidatus Kentrum</taxon>
    </lineage>
</organism>
<evidence type="ECO:0000256" key="2">
    <source>
        <dbReference type="ARBA" id="ARBA00022741"/>
    </source>
</evidence>
<keyword evidence="2 4" id="KW-0547">Nucleotide-binding</keyword>
<dbReference type="InterPro" id="IPR003960">
    <property type="entry name" value="ATPase_AAA_CS"/>
</dbReference>
<dbReference type="GO" id="GO:0016887">
    <property type="term" value="F:ATP hydrolysis activity"/>
    <property type="evidence" value="ECO:0007669"/>
    <property type="project" value="InterPro"/>
</dbReference>
<reference evidence="7" key="1">
    <citation type="submission" date="2019-02" db="EMBL/GenBank/DDBJ databases">
        <authorList>
            <person name="Gruber-Vodicka R. H."/>
            <person name="Seah K. B. B."/>
        </authorList>
    </citation>
    <scope>NUCLEOTIDE SEQUENCE</scope>
    <source>
        <strain evidence="7">BECK_BY8</strain>
    </source>
</reference>
<keyword evidence="3 4" id="KW-0067">ATP-binding</keyword>
<dbReference type="Pfam" id="PF00004">
    <property type="entry name" value="AAA"/>
    <property type="match status" value="1"/>
</dbReference>